<keyword evidence="4" id="KW-1185">Reference proteome</keyword>
<gene>
    <name evidence="3" type="ORF">GCM10009804_32910</name>
</gene>
<sequence>MKYLLMICGDESAAEHANDGCGGWTEEMENRGVVVGGAGLRPPDEATTLRVRDDQLLLTDGPFAETKEQIGGFVLIDCADLDEAIEIAAKHPAAGYGTIEIRPLLELPPGVA</sequence>
<evidence type="ECO:0000256" key="1">
    <source>
        <dbReference type="ARBA" id="ARBA00007689"/>
    </source>
</evidence>
<name>A0ABN2DEC6_9ACTN</name>
<dbReference type="InterPro" id="IPR005545">
    <property type="entry name" value="YCII"/>
</dbReference>
<dbReference type="EMBL" id="BAAAPH010000009">
    <property type="protein sequence ID" value="GAA1573655.1"/>
    <property type="molecule type" value="Genomic_DNA"/>
</dbReference>
<comment type="similarity">
    <text evidence="1">Belongs to the YciI family.</text>
</comment>
<evidence type="ECO:0000313" key="3">
    <source>
        <dbReference type="EMBL" id="GAA1573655.1"/>
    </source>
</evidence>
<dbReference type="RefSeq" id="WP_344234393.1">
    <property type="nucleotide sequence ID" value="NZ_BAAAPH010000009.1"/>
</dbReference>
<protein>
    <submittedName>
        <fullName evidence="3">YciI family protein</fullName>
    </submittedName>
</protein>
<dbReference type="InterPro" id="IPR011008">
    <property type="entry name" value="Dimeric_a/b-barrel"/>
</dbReference>
<reference evidence="3 4" key="1">
    <citation type="journal article" date="2019" name="Int. J. Syst. Evol. Microbiol.">
        <title>The Global Catalogue of Microorganisms (GCM) 10K type strain sequencing project: providing services to taxonomists for standard genome sequencing and annotation.</title>
        <authorList>
            <consortium name="The Broad Institute Genomics Platform"/>
            <consortium name="The Broad Institute Genome Sequencing Center for Infectious Disease"/>
            <person name="Wu L."/>
            <person name="Ma J."/>
        </authorList>
    </citation>
    <scope>NUCLEOTIDE SEQUENCE [LARGE SCALE GENOMIC DNA]</scope>
    <source>
        <strain evidence="3 4">JCM 15572</strain>
    </source>
</reference>
<organism evidence="3 4">
    <name type="scientific">Kribbella hippodromi</name>
    <dbReference type="NCBI Taxonomy" id="434347"/>
    <lineage>
        <taxon>Bacteria</taxon>
        <taxon>Bacillati</taxon>
        <taxon>Actinomycetota</taxon>
        <taxon>Actinomycetes</taxon>
        <taxon>Propionibacteriales</taxon>
        <taxon>Kribbellaceae</taxon>
        <taxon>Kribbella</taxon>
    </lineage>
</organism>
<accession>A0ABN2DEC6</accession>
<dbReference type="SUPFAM" id="SSF54909">
    <property type="entry name" value="Dimeric alpha+beta barrel"/>
    <property type="match status" value="1"/>
</dbReference>
<feature type="domain" description="YCII-related" evidence="2">
    <location>
        <begin position="1"/>
        <end position="106"/>
    </location>
</feature>
<dbReference type="Pfam" id="PF03795">
    <property type="entry name" value="YCII"/>
    <property type="match status" value="1"/>
</dbReference>
<evidence type="ECO:0000259" key="2">
    <source>
        <dbReference type="Pfam" id="PF03795"/>
    </source>
</evidence>
<evidence type="ECO:0000313" key="4">
    <source>
        <dbReference type="Proteomes" id="UP001501705"/>
    </source>
</evidence>
<dbReference type="Proteomes" id="UP001501705">
    <property type="component" value="Unassembled WGS sequence"/>
</dbReference>
<proteinExistence type="inferred from homology"/>
<comment type="caution">
    <text evidence="3">The sequence shown here is derived from an EMBL/GenBank/DDBJ whole genome shotgun (WGS) entry which is preliminary data.</text>
</comment>
<dbReference type="PANTHER" id="PTHR35174:SF3">
    <property type="entry name" value="BLL7171 PROTEIN"/>
    <property type="match status" value="1"/>
</dbReference>
<dbReference type="PANTHER" id="PTHR35174">
    <property type="entry name" value="BLL7171 PROTEIN-RELATED"/>
    <property type="match status" value="1"/>
</dbReference>
<dbReference type="Gene3D" id="3.30.70.1060">
    <property type="entry name" value="Dimeric alpha+beta barrel"/>
    <property type="match status" value="1"/>
</dbReference>